<proteinExistence type="inferred from homology"/>
<dbReference type="Pfam" id="PF01266">
    <property type="entry name" value="DAO"/>
    <property type="match status" value="2"/>
</dbReference>
<comment type="similarity">
    <text evidence="3">Belongs to the DAMOX/DASOX family.</text>
</comment>
<dbReference type="Proteomes" id="UP001186944">
    <property type="component" value="Unassembled WGS sequence"/>
</dbReference>
<dbReference type="InterPro" id="IPR023209">
    <property type="entry name" value="DAO"/>
</dbReference>
<dbReference type="GO" id="GO:0003884">
    <property type="term" value="F:D-amino-acid oxidase activity"/>
    <property type="evidence" value="ECO:0007669"/>
    <property type="project" value="InterPro"/>
</dbReference>
<feature type="domain" description="FAD dependent oxidoreductase" evidence="7">
    <location>
        <begin position="4"/>
        <end position="95"/>
    </location>
</feature>
<sequence>MYEVAVLGAGIVGVSTAINVQKKFPAAKVRLISDRFDQDTTSWGAGGVFVPEAVLIHGLSTERLRKWVKNSWEYYSSLASSENASVTGMQFVSGYCLYKNEPEIPVYAEFVNAFRKMTKNEINRLKFQEYHEDLLALGGIRQDNNYNMNNSKEDTEDILRRCQKLCPAVKGAKLDHVWTGLRPTRTPPRVESEILKLPEGNLKVVHNYGHGANGIVLSWGSSLEAADLVESCLKSTSKL</sequence>
<dbReference type="EMBL" id="VSWD01000012">
    <property type="protein sequence ID" value="KAK3086676.1"/>
    <property type="molecule type" value="Genomic_DNA"/>
</dbReference>
<evidence type="ECO:0000256" key="3">
    <source>
        <dbReference type="ARBA" id="ARBA00006730"/>
    </source>
</evidence>
<evidence type="ECO:0000313" key="8">
    <source>
        <dbReference type="EMBL" id="KAK3086676.1"/>
    </source>
</evidence>
<protein>
    <recommendedName>
        <fullName evidence="7">FAD dependent oxidoreductase domain-containing protein</fullName>
    </recommendedName>
</protein>
<dbReference type="GO" id="GO:0005782">
    <property type="term" value="C:peroxisomal matrix"/>
    <property type="evidence" value="ECO:0007669"/>
    <property type="project" value="UniProtKB-SubCell"/>
</dbReference>
<evidence type="ECO:0000313" key="9">
    <source>
        <dbReference type="Proteomes" id="UP001186944"/>
    </source>
</evidence>
<feature type="domain" description="FAD dependent oxidoreductase" evidence="7">
    <location>
        <begin position="136"/>
        <end position="228"/>
    </location>
</feature>
<comment type="subcellular location">
    <subcellularLocation>
        <location evidence="2">Peroxisome matrix</location>
    </subcellularLocation>
</comment>
<evidence type="ECO:0000256" key="2">
    <source>
        <dbReference type="ARBA" id="ARBA00004253"/>
    </source>
</evidence>
<dbReference type="GO" id="GO:0019478">
    <property type="term" value="P:D-amino acid catabolic process"/>
    <property type="evidence" value="ECO:0007669"/>
    <property type="project" value="TreeGrafter"/>
</dbReference>
<dbReference type="InterPro" id="IPR006076">
    <property type="entry name" value="FAD-dep_OxRdtase"/>
</dbReference>
<evidence type="ECO:0000256" key="4">
    <source>
        <dbReference type="ARBA" id="ARBA00022630"/>
    </source>
</evidence>
<comment type="cofactor">
    <cofactor evidence="1">
        <name>FAD</name>
        <dbReference type="ChEBI" id="CHEBI:57692"/>
    </cofactor>
</comment>
<evidence type="ECO:0000256" key="5">
    <source>
        <dbReference type="ARBA" id="ARBA00022827"/>
    </source>
</evidence>
<accession>A0AA88XJW1</accession>
<dbReference type="PANTHER" id="PTHR11530">
    <property type="entry name" value="D-AMINO ACID OXIDASE"/>
    <property type="match status" value="1"/>
</dbReference>
<evidence type="ECO:0000256" key="6">
    <source>
        <dbReference type="ARBA" id="ARBA00023002"/>
    </source>
</evidence>
<evidence type="ECO:0000259" key="7">
    <source>
        <dbReference type="Pfam" id="PF01266"/>
    </source>
</evidence>
<organism evidence="8 9">
    <name type="scientific">Pinctada imbricata</name>
    <name type="common">Atlantic pearl-oyster</name>
    <name type="synonym">Pinctada martensii</name>
    <dbReference type="NCBI Taxonomy" id="66713"/>
    <lineage>
        <taxon>Eukaryota</taxon>
        <taxon>Metazoa</taxon>
        <taxon>Spiralia</taxon>
        <taxon>Lophotrochozoa</taxon>
        <taxon>Mollusca</taxon>
        <taxon>Bivalvia</taxon>
        <taxon>Autobranchia</taxon>
        <taxon>Pteriomorphia</taxon>
        <taxon>Pterioida</taxon>
        <taxon>Pterioidea</taxon>
        <taxon>Pteriidae</taxon>
        <taxon>Pinctada</taxon>
    </lineage>
</organism>
<keyword evidence="6" id="KW-0560">Oxidoreductase</keyword>
<keyword evidence="5" id="KW-0274">FAD</keyword>
<dbReference type="GO" id="GO:0071949">
    <property type="term" value="F:FAD binding"/>
    <property type="evidence" value="ECO:0007669"/>
    <property type="project" value="InterPro"/>
</dbReference>
<evidence type="ECO:0000256" key="1">
    <source>
        <dbReference type="ARBA" id="ARBA00001974"/>
    </source>
</evidence>
<dbReference type="AlphaFoldDB" id="A0AA88XJW1"/>
<keyword evidence="9" id="KW-1185">Reference proteome</keyword>
<comment type="caution">
    <text evidence="8">The sequence shown here is derived from an EMBL/GenBank/DDBJ whole genome shotgun (WGS) entry which is preliminary data.</text>
</comment>
<dbReference type="SUPFAM" id="SSF51971">
    <property type="entry name" value="Nucleotide-binding domain"/>
    <property type="match status" value="1"/>
</dbReference>
<name>A0AA88XJW1_PINIB</name>
<dbReference type="Gene3D" id="3.40.50.720">
    <property type="entry name" value="NAD(P)-binding Rossmann-like Domain"/>
    <property type="match status" value="2"/>
</dbReference>
<dbReference type="PANTHER" id="PTHR11530:SF11">
    <property type="entry name" value="D-ASPARTATE OXIDASE"/>
    <property type="match status" value="1"/>
</dbReference>
<keyword evidence="4" id="KW-0285">Flavoprotein</keyword>
<gene>
    <name evidence="8" type="ORF">FSP39_021793</name>
</gene>
<dbReference type="Gene3D" id="3.30.9.10">
    <property type="entry name" value="D-Amino Acid Oxidase, subunit A, domain 2"/>
    <property type="match status" value="2"/>
</dbReference>
<reference evidence="8" key="1">
    <citation type="submission" date="2019-08" db="EMBL/GenBank/DDBJ databases">
        <title>The improved chromosome-level genome for the pearl oyster Pinctada fucata martensii using PacBio sequencing and Hi-C.</title>
        <authorList>
            <person name="Zheng Z."/>
        </authorList>
    </citation>
    <scope>NUCLEOTIDE SEQUENCE</scope>
    <source>
        <strain evidence="8">ZZ-2019</strain>
        <tissue evidence="8">Adductor muscle</tissue>
    </source>
</reference>